<protein>
    <submittedName>
        <fullName evidence="1">Uncharacterized protein</fullName>
    </submittedName>
</protein>
<dbReference type="AlphaFoldDB" id="A0A9W9CE43"/>
<dbReference type="Proteomes" id="UP001140513">
    <property type="component" value="Unassembled WGS sequence"/>
</dbReference>
<evidence type="ECO:0000313" key="1">
    <source>
        <dbReference type="EMBL" id="KAJ4357414.1"/>
    </source>
</evidence>
<dbReference type="GeneID" id="80905519"/>
<accession>A0A9W9CE43</accession>
<dbReference type="OrthoDB" id="3774289at2759"/>
<proteinExistence type="predicted"/>
<sequence length="388" mass="42993">MEEVFARSFDDPVVAIFRWKVGLADATRGPKVFRYTPAATKEIVLIVRKIGQGRIDVHGRWSTFVRGERESFQRLTFYRDNGTTIKFGNSIRTAVNAQPKWEDDFLKPLLETCVDICTTTEKDARAVTQSVAVVLLAYDIIRLRNAVLTQADYDFVENAFDRFLSVDALTAISESVNAEFEQCSGLGIDFAALNALFILESLLSETAIHFEQEDTTACELVPILSDPKPVDIPVPAALVSTAVPSQPQPQTAISRDVQIQYYLNPGCAFEVDCVTSIDIPGKALMLETSVGRRVQIEEGVIVSEVKGKSRTVEVRAPTADGFDLSATVTIPPCNDYTIENVISVERVDEMLEWTIFETAKATIWVGSGRYEVERIGASIKVKNVYTSD</sequence>
<evidence type="ECO:0000313" key="2">
    <source>
        <dbReference type="Proteomes" id="UP001140513"/>
    </source>
</evidence>
<dbReference type="RefSeq" id="XP_056074273.1">
    <property type="nucleotide sequence ID" value="XM_056210800.1"/>
</dbReference>
<comment type="caution">
    <text evidence="1">The sequence shown here is derived from an EMBL/GenBank/DDBJ whole genome shotgun (WGS) entry which is preliminary data.</text>
</comment>
<dbReference type="EMBL" id="JAPEUX010000002">
    <property type="protein sequence ID" value="KAJ4357414.1"/>
    <property type="molecule type" value="Genomic_DNA"/>
</dbReference>
<gene>
    <name evidence="1" type="ORF">N0V89_001989</name>
</gene>
<organism evidence="1 2">
    <name type="scientific">Didymosphaeria variabile</name>
    <dbReference type="NCBI Taxonomy" id="1932322"/>
    <lineage>
        <taxon>Eukaryota</taxon>
        <taxon>Fungi</taxon>
        <taxon>Dikarya</taxon>
        <taxon>Ascomycota</taxon>
        <taxon>Pezizomycotina</taxon>
        <taxon>Dothideomycetes</taxon>
        <taxon>Pleosporomycetidae</taxon>
        <taxon>Pleosporales</taxon>
        <taxon>Massarineae</taxon>
        <taxon>Didymosphaeriaceae</taxon>
        <taxon>Didymosphaeria</taxon>
    </lineage>
</organism>
<name>A0A9W9CE43_9PLEO</name>
<keyword evidence="2" id="KW-1185">Reference proteome</keyword>
<reference evidence="1" key="1">
    <citation type="submission" date="2022-10" db="EMBL/GenBank/DDBJ databases">
        <title>Tapping the CABI collections for fungal endophytes: first genome assemblies for Collariella, Neodidymelliopsis, Ascochyta clinopodiicola, Didymella pomorum, Didymosphaeria variabile, Neocosmospora piperis and Neocucurbitaria cava.</title>
        <authorList>
            <person name="Hill R."/>
        </authorList>
    </citation>
    <scope>NUCLEOTIDE SEQUENCE</scope>
    <source>
        <strain evidence="1">IMI 356815</strain>
    </source>
</reference>